<dbReference type="InterPro" id="IPR050116">
    <property type="entry name" value="DNA_polymerase-Y"/>
</dbReference>
<dbReference type="InterPro" id="IPR001126">
    <property type="entry name" value="UmuC"/>
</dbReference>
<name>A0ABP4EKB0_9ACTN</name>
<evidence type="ECO:0000313" key="4">
    <source>
        <dbReference type="EMBL" id="GAA1113259.1"/>
    </source>
</evidence>
<feature type="domain" description="UmuC" evidence="3">
    <location>
        <begin position="1"/>
        <end position="171"/>
    </location>
</feature>
<dbReference type="Pfam" id="PF00817">
    <property type="entry name" value="IMS"/>
    <property type="match status" value="1"/>
</dbReference>
<comment type="similarity">
    <text evidence="1">Belongs to the DNA polymerase type-Y family.</text>
</comment>
<reference evidence="5" key="1">
    <citation type="journal article" date="2019" name="Int. J. Syst. Evol. Microbiol.">
        <title>The Global Catalogue of Microorganisms (GCM) 10K type strain sequencing project: providing services to taxonomists for standard genome sequencing and annotation.</title>
        <authorList>
            <consortium name="The Broad Institute Genomics Platform"/>
            <consortium name="The Broad Institute Genome Sequencing Center for Infectious Disease"/>
            <person name="Wu L."/>
            <person name="Ma J."/>
        </authorList>
    </citation>
    <scope>NUCLEOTIDE SEQUENCE [LARGE SCALE GENOMIC DNA]</scope>
    <source>
        <strain evidence="5">JCM 13008</strain>
    </source>
</reference>
<gene>
    <name evidence="4" type="ORF">GCM10009668_38990</name>
</gene>
<proteinExistence type="inferred from homology"/>
<dbReference type="InterPro" id="IPR043502">
    <property type="entry name" value="DNA/RNA_pol_sf"/>
</dbReference>
<comment type="function">
    <text evidence="2">Poorly processive, error-prone DNA polymerase involved in untargeted mutagenesis. Copies undamaged DNA at stalled replication forks, which arise in vivo from mismatched or misaligned primer ends. These misaligned primers can be extended by PolIV. Exhibits no 3'-5' exonuclease (proofreading) activity. May be involved in translesional synthesis, in conjunction with the beta clamp from PolIII.</text>
</comment>
<evidence type="ECO:0000313" key="5">
    <source>
        <dbReference type="Proteomes" id="UP001501581"/>
    </source>
</evidence>
<evidence type="ECO:0000259" key="3">
    <source>
        <dbReference type="PROSITE" id="PS50173"/>
    </source>
</evidence>
<dbReference type="PROSITE" id="PS50173">
    <property type="entry name" value="UMUC"/>
    <property type="match status" value="1"/>
</dbReference>
<accession>A0ABP4EKB0</accession>
<keyword evidence="5" id="KW-1185">Reference proteome</keyword>
<comment type="caution">
    <text evidence="4">The sequence shown here is derived from an EMBL/GenBank/DDBJ whole genome shotgun (WGS) entry which is preliminary data.</text>
</comment>
<evidence type="ECO:0000256" key="2">
    <source>
        <dbReference type="ARBA" id="ARBA00025589"/>
    </source>
</evidence>
<dbReference type="Gene3D" id="1.10.150.20">
    <property type="entry name" value="5' to 3' exonuclease, C-terminal subdomain"/>
    <property type="match status" value="1"/>
</dbReference>
<dbReference type="Gene3D" id="3.40.1170.60">
    <property type="match status" value="1"/>
</dbReference>
<dbReference type="SUPFAM" id="SSF56672">
    <property type="entry name" value="DNA/RNA polymerases"/>
    <property type="match status" value="1"/>
</dbReference>
<organism evidence="4 5">
    <name type="scientific">Nocardioides dubius</name>
    <dbReference type="NCBI Taxonomy" id="317019"/>
    <lineage>
        <taxon>Bacteria</taxon>
        <taxon>Bacillati</taxon>
        <taxon>Actinomycetota</taxon>
        <taxon>Actinomycetes</taxon>
        <taxon>Propionibacteriales</taxon>
        <taxon>Nocardioidaceae</taxon>
        <taxon>Nocardioides</taxon>
    </lineage>
</organism>
<protein>
    <recommendedName>
        <fullName evidence="3">UmuC domain-containing protein</fullName>
    </recommendedName>
</protein>
<dbReference type="InterPro" id="IPR043128">
    <property type="entry name" value="Rev_trsase/Diguanyl_cyclase"/>
</dbReference>
<dbReference type="EMBL" id="BAAALG010000016">
    <property type="protein sequence ID" value="GAA1113259.1"/>
    <property type="molecule type" value="Genomic_DNA"/>
</dbReference>
<dbReference type="Gene3D" id="3.30.70.270">
    <property type="match status" value="1"/>
</dbReference>
<evidence type="ECO:0000256" key="1">
    <source>
        <dbReference type="ARBA" id="ARBA00010945"/>
    </source>
</evidence>
<dbReference type="PANTHER" id="PTHR11076:SF34">
    <property type="entry name" value="PROTEIN UMUC"/>
    <property type="match status" value="1"/>
</dbReference>
<sequence>MFVSVERVLDPRLQGKPVIVLSNNDGCAVSRSDEAKQLGVAMGYPWFKLREKPHLADLIVCSSNYEECGAFSSRFHDTLATVSADAETYSVDEVFVALPHHEPAAVAATAQTRVRTRTGLPAAVGIGPTKTLAKVAQRQAKASGAGLTTWTSRDVDELLTATPVSEVWGIVSRLNARLAGLGIVTAADLARADAGVIRRRWSVVVERTACELADVPCQPVGFTPKDRQQLMYSRMLGQPVSTRSEMR</sequence>
<dbReference type="PANTHER" id="PTHR11076">
    <property type="entry name" value="DNA REPAIR POLYMERASE UMUC / TRANSFERASE FAMILY MEMBER"/>
    <property type="match status" value="1"/>
</dbReference>
<dbReference type="Proteomes" id="UP001501581">
    <property type="component" value="Unassembled WGS sequence"/>
</dbReference>